<feature type="compositionally biased region" description="Polar residues" evidence="1">
    <location>
        <begin position="219"/>
        <end position="235"/>
    </location>
</feature>
<evidence type="ECO:0000313" key="3">
    <source>
        <dbReference type="Proteomes" id="UP000001307"/>
    </source>
</evidence>
<evidence type="ECO:0000313" key="2">
    <source>
        <dbReference type="EMBL" id="CBY24823.1"/>
    </source>
</evidence>
<dbReference type="AlphaFoldDB" id="E4XK47"/>
<gene>
    <name evidence="2" type="ORF">GSOID_T00012996001</name>
</gene>
<feature type="region of interest" description="Disordered" evidence="1">
    <location>
        <begin position="173"/>
        <end position="290"/>
    </location>
</feature>
<sequence length="467" mass="53903">MHQNNIMRTKALSIFCDSQLKSHEEWLMSRLEGALELDPNESKYYARWVISVMTGSPDEIEPRLEEELFVYNRSSPNANHTDMELMFDKRSPEEIVMNELAAISSVENANSAVLKIITRLRRRLDSKRRQRINSYVSETSSSSSSTLSTYEDEFPTLTYMPKMDSREMTEEKIDEMMSESNGPPRSSGDGNNNFRFAFKNPRSKRQQQRQEQRAKKNQTALQHSQAGRVKSQSPTKKPKNPESKQPQNAQPKAQEKLDEQSTPTKKRRRRNRRKKKSITESDKPTEDGEAVKQIAKNANFDRLSIDEALEFVKNLSGQSEDQELWKNVVQNQHVKYTNGTFFFAPRLDIPDEEDNMSHMTSSLNPDCFSHGYSRPTNSWSNRFTNREDQESEEEQKCLAQAASVAARSAEMIFDDLEPFETGSSYEIIPPISSLEMCSQQSKDKKESTWAHPESFIPMKTADWMSIW</sequence>
<accession>E4XK47</accession>
<dbReference type="Proteomes" id="UP000001307">
    <property type="component" value="Unassembled WGS sequence"/>
</dbReference>
<proteinExistence type="predicted"/>
<evidence type="ECO:0000256" key="1">
    <source>
        <dbReference type="SAM" id="MobiDB-lite"/>
    </source>
</evidence>
<name>E4XK47_OIKDI</name>
<dbReference type="InParanoid" id="E4XK47"/>
<feature type="compositionally biased region" description="Basic and acidic residues" evidence="1">
    <location>
        <begin position="277"/>
        <end position="290"/>
    </location>
</feature>
<protein>
    <submittedName>
        <fullName evidence="2">Uncharacterized protein</fullName>
    </submittedName>
</protein>
<dbReference type="EMBL" id="FN653063">
    <property type="protein sequence ID" value="CBY24823.1"/>
    <property type="molecule type" value="Genomic_DNA"/>
</dbReference>
<dbReference type="OrthoDB" id="10442833at2759"/>
<reference evidence="2" key="1">
    <citation type="journal article" date="2010" name="Science">
        <title>Plasticity of animal genome architecture unmasked by rapid evolution of a pelagic tunicate.</title>
        <authorList>
            <person name="Denoeud F."/>
            <person name="Henriet S."/>
            <person name="Mungpakdee S."/>
            <person name="Aury J.M."/>
            <person name="Da Silva C."/>
            <person name="Brinkmann H."/>
            <person name="Mikhaleva J."/>
            <person name="Olsen L.C."/>
            <person name="Jubin C."/>
            <person name="Canestro C."/>
            <person name="Bouquet J.M."/>
            <person name="Danks G."/>
            <person name="Poulain J."/>
            <person name="Campsteijn C."/>
            <person name="Adamski M."/>
            <person name="Cross I."/>
            <person name="Yadetie F."/>
            <person name="Muffato M."/>
            <person name="Louis A."/>
            <person name="Butcher S."/>
            <person name="Tsagkogeorga G."/>
            <person name="Konrad A."/>
            <person name="Singh S."/>
            <person name="Jensen M.F."/>
            <person name="Cong E.H."/>
            <person name="Eikeseth-Otteraa H."/>
            <person name="Noel B."/>
            <person name="Anthouard V."/>
            <person name="Porcel B.M."/>
            <person name="Kachouri-Lafond R."/>
            <person name="Nishino A."/>
            <person name="Ugolini M."/>
            <person name="Chourrout P."/>
            <person name="Nishida H."/>
            <person name="Aasland R."/>
            <person name="Huzurbazar S."/>
            <person name="Westhof E."/>
            <person name="Delsuc F."/>
            <person name="Lehrach H."/>
            <person name="Reinhardt R."/>
            <person name="Weissenbach J."/>
            <person name="Roy S.W."/>
            <person name="Artiguenave F."/>
            <person name="Postlethwait J.H."/>
            <person name="Manak J.R."/>
            <person name="Thompson E.M."/>
            <person name="Jaillon O."/>
            <person name="Du Pasquier L."/>
            <person name="Boudinot P."/>
            <person name="Liberles D.A."/>
            <person name="Volff J.N."/>
            <person name="Philippe H."/>
            <person name="Lenhard B."/>
            <person name="Roest Crollius H."/>
            <person name="Wincker P."/>
            <person name="Chourrout D."/>
        </authorList>
    </citation>
    <scope>NUCLEOTIDE SEQUENCE [LARGE SCALE GENOMIC DNA]</scope>
</reference>
<feature type="compositionally biased region" description="Polar residues" evidence="1">
    <location>
        <begin position="178"/>
        <end position="194"/>
    </location>
</feature>
<feature type="compositionally biased region" description="Basic residues" evidence="1">
    <location>
        <begin position="264"/>
        <end position="276"/>
    </location>
</feature>
<organism evidence="2">
    <name type="scientific">Oikopleura dioica</name>
    <name type="common">Tunicate</name>
    <dbReference type="NCBI Taxonomy" id="34765"/>
    <lineage>
        <taxon>Eukaryota</taxon>
        <taxon>Metazoa</taxon>
        <taxon>Chordata</taxon>
        <taxon>Tunicata</taxon>
        <taxon>Appendicularia</taxon>
        <taxon>Copelata</taxon>
        <taxon>Oikopleuridae</taxon>
        <taxon>Oikopleura</taxon>
    </lineage>
</organism>
<keyword evidence="3" id="KW-1185">Reference proteome</keyword>